<organism evidence="2 3">
    <name type="scientific">Elysia chlorotica</name>
    <name type="common">Eastern emerald elysia</name>
    <name type="synonym">Sea slug</name>
    <dbReference type="NCBI Taxonomy" id="188477"/>
    <lineage>
        <taxon>Eukaryota</taxon>
        <taxon>Metazoa</taxon>
        <taxon>Spiralia</taxon>
        <taxon>Lophotrochozoa</taxon>
        <taxon>Mollusca</taxon>
        <taxon>Gastropoda</taxon>
        <taxon>Heterobranchia</taxon>
        <taxon>Euthyneura</taxon>
        <taxon>Panpulmonata</taxon>
        <taxon>Sacoglossa</taxon>
        <taxon>Placobranchoidea</taxon>
        <taxon>Plakobranchidae</taxon>
        <taxon>Elysia</taxon>
    </lineage>
</organism>
<gene>
    <name evidence="2" type="ORF">EGW08_006290</name>
</gene>
<feature type="region of interest" description="Disordered" evidence="1">
    <location>
        <begin position="1"/>
        <end position="23"/>
    </location>
</feature>
<evidence type="ECO:0000256" key="1">
    <source>
        <dbReference type="SAM" id="MobiDB-lite"/>
    </source>
</evidence>
<protein>
    <submittedName>
        <fullName evidence="2">Uncharacterized protein</fullName>
    </submittedName>
</protein>
<dbReference type="Proteomes" id="UP000271974">
    <property type="component" value="Unassembled WGS sequence"/>
</dbReference>
<reference evidence="2 3" key="1">
    <citation type="submission" date="2019-01" db="EMBL/GenBank/DDBJ databases">
        <title>A draft genome assembly of the solar-powered sea slug Elysia chlorotica.</title>
        <authorList>
            <person name="Cai H."/>
            <person name="Li Q."/>
            <person name="Fang X."/>
            <person name="Li J."/>
            <person name="Curtis N.E."/>
            <person name="Altenburger A."/>
            <person name="Shibata T."/>
            <person name="Feng M."/>
            <person name="Maeda T."/>
            <person name="Schwartz J.A."/>
            <person name="Shigenobu S."/>
            <person name="Lundholm N."/>
            <person name="Nishiyama T."/>
            <person name="Yang H."/>
            <person name="Hasebe M."/>
            <person name="Li S."/>
            <person name="Pierce S.K."/>
            <person name="Wang J."/>
        </authorList>
    </citation>
    <scope>NUCLEOTIDE SEQUENCE [LARGE SCALE GENOMIC DNA]</scope>
    <source>
        <strain evidence="2">EC2010</strain>
        <tissue evidence="2">Whole organism of an adult</tissue>
    </source>
</reference>
<proteinExistence type="predicted"/>
<evidence type="ECO:0000313" key="2">
    <source>
        <dbReference type="EMBL" id="RUS85961.1"/>
    </source>
</evidence>
<keyword evidence="3" id="KW-1185">Reference proteome</keyword>
<feature type="region of interest" description="Disordered" evidence="1">
    <location>
        <begin position="180"/>
        <end position="203"/>
    </location>
</feature>
<evidence type="ECO:0000313" key="3">
    <source>
        <dbReference type="Proteomes" id="UP000271974"/>
    </source>
</evidence>
<name>A0A3S1BQ07_ELYCH</name>
<accession>A0A3S1BQ07</accession>
<dbReference type="AlphaFoldDB" id="A0A3S1BQ07"/>
<sequence>MAVRAMARDRAVKHGDPSSPCIRGKQGGLSRRRYWLFEIPSEHQTLVCWCGRALRGTSAISSPRSRILVIVKVSEDGHVRAIVILRVGAMMTMVRCNHSLTLTRPGPHLSTLTSGCLHGLERLQSRFFYIPLGILLWAGQHAGIDTAGMSTHHAVAWHITAEQVSNVSLGQVPLELPRATHSLGRTSEMTEEGSFLTRKEPLQ</sequence>
<dbReference type="EMBL" id="RQTK01000155">
    <property type="protein sequence ID" value="RUS85961.1"/>
    <property type="molecule type" value="Genomic_DNA"/>
</dbReference>
<comment type="caution">
    <text evidence="2">The sequence shown here is derived from an EMBL/GenBank/DDBJ whole genome shotgun (WGS) entry which is preliminary data.</text>
</comment>
<feature type="compositionally biased region" description="Basic and acidic residues" evidence="1">
    <location>
        <begin position="1"/>
        <end position="16"/>
    </location>
</feature>